<organism evidence="2 3">
    <name type="scientific">Chryseobacterium piscium</name>
    <dbReference type="NCBI Taxonomy" id="333702"/>
    <lineage>
        <taxon>Bacteria</taxon>
        <taxon>Pseudomonadati</taxon>
        <taxon>Bacteroidota</taxon>
        <taxon>Flavobacteriia</taxon>
        <taxon>Flavobacteriales</taxon>
        <taxon>Weeksellaceae</taxon>
        <taxon>Chryseobacterium group</taxon>
        <taxon>Chryseobacterium</taxon>
    </lineage>
</organism>
<dbReference type="EMBL" id="QNVS01000029">
    <property type="protein sequence ID" value="REC54156.1"/>
    <property type="molecule type" value="Genomic_DNA"/>
</dbReference>
<keyword evidence="1" id="KW-1133">Transmembrane helix</keyword>
<dbReference type="Proteomes" id="UP000256512">
    <property type="component" value="Unassembled WGS sequence"/>
</dbReference>
<comment type="caution">
    <text evidence="2">The sequence shown here is derived from an EMBL/GenBank/DDBJ whole genome shotgun (WGS) entry which is preliminary data.</text>
</comment>
<keyword evidence="1" id="KW-0812">Transmembrane</keyword>
<accession>A0A3D9BL30</accession>
<gene>
    <name evidence="2" type="ORF">DRF62_10610</name>
</gene>
<reference evidence="2 3" key="1">
    <citation type="journal article" date="2006" name="Int. J. Syst. Evol. Microbiol.">
        <title>Chryseobacterium piscium sp. nov., isolated from fish of the South Atlantic Ocean off South Africa.</title>
        <authorList>
            <person name="de Beer H."/>
            <person name="Hugo C.J."/>
            <person name="Jooste P.J."/>
            <person name="Vancanneyt M."/>
            <person name="Coenye T."/>
            <person name="Vandamme P."/>
        </authorList>
    </citation>
    <scope>NUCLEOTIDE SEQUENCE [LARGE SCALE GENOMIC DNA]</scope>
    <source>
        <strain evidence="2 3">CCUG 51923</strain>
    </source>
</reference>
<dbReference type="RefSeq" id="WP_115950294.1">
    <property type="nucleotide sequence ID" value="NZ_QNVS01000029.1"/>
</dbReference>
<proteinExistence type="predicted"/>
<keyword evidence="3" id="KW-1185">Reference proteome</keyword>
<dbReference type="AlphaFoldDB" id="A0A3D9BL30"/>
<protein>
    <submittedName>
        <fullName evidence="2">Uncharacterized protein</fullName>
    </submittedName>
</protein>
<evidence type="ECO:0000313" key="2">
    <source>
        <dbReference type="EMBL" id="REC54156.1"/>
    </source>
</evidence>
<keyword evidence="1" id="KW-0472">Membrane</keyword>
<name>A0A3D9BL30_9FLAO</name>
<sequence>MMLFNKKYPKIILIMSFIVLSIICLIFIYYYNRPLNYDTLNSLLYRKIKSKKIKSVVIRKSTDYDNHGATYVVFERDSLPTHTGWDEKIEIGDSIIKSKGSLKIIIKNSKKIDTLDYEKYEEEILTTNF</sequence>
<feature type="transmembrane region" description="Helical" evidence="1">
    <location>
        <begin position="12"/>
        <end position="31"/>
    </location>
</feature>
<evidence type="ECO:0000256" key="1">
    <source>
        <dbReference type="SAM" id="Phobius"/>
    </source>
</evidence>
<evidence type="ECO:0000313" key="3">
    <source>
        <dbReference type="Proteomes" id="UP000256512"/>
    </source>
</evidence>